<dbReference type="InterPro" id="IPR003406">
    <property type="entry name" value="Glyco_trans_14"/>
</dbReference>
<evidence type="ECO:0000256" key="1">
    <source>
        <dbReference type="ARBA" id="ARBA00004323"/>
    </source>
</evidence>
<gene>
    <name evidence="15" type="ORF">GT576_12295</name>
</gene>
<evidence type="ECO:0000256" key="8">
    <source>
        <dbReference type="ARBA" id="ARBA00022968"/>
    </source>
</evidence>
<evidence type="ECO:0000256" key="3">
    <source>
        <dbReference type="ARBA" id="ARBA00022676"/>
    </source>
</evidence>
<evidence type="ECO:0000256" key="11">
    <source>
        <dbReference type="ARBA" id="ARBA00023136"/>
    </source>
</evidence>
<organism evidence="15 16">
    <name type="scientific">Dorea longicatena</name>
    <dbReference type="NCBI Taxonomy" id="88431"/>
    <lineage>
        <taxon>Bacteria</taxon>
        <taxon>Bacillati</taxon>
        <taxon>Bacillota</taxon>
        <taxon>Clostridia</taxon>
        <taxon>Lachnospirales</taxon>
        <taxon>Lachnospiraceae</taxon>
        <taxon>Dorea</taxon>
    </lineage>
</organism>
<sequence>MKIAFLIMVHNNPTMLNCFIKQLLQYQGSVVFIHVDEKGLNIIPDIIEDPRVIIIPEHYNGSWGDYSQIQMVNALIKNAINNDDFDYYSLHSGVDLCVREVSEFADYLSKNNLYGFYECTKLPSTWQYGGGLGRVALKWPKYLRRRAVGYQLPRVLRAIYGRLFSVGIIKGRKIPEKYELFGGSAWFTIRSDCAKDYVHFLEDSEFTSLFVNALCGDEIYYVSIFQMCKGNRMVNNKSNLRFIDWKERGQHPGPGSPNTIDCSMIDEIEKSGCFFARKFDANYDNDVIQYFLEKTSSN</sequence>
<dbReference type="InterPro" id="IPR043538">
    <property type="entry name" value="XYLT"/>
</dbReference>
<evidence type="ECO:0000256" key="4">
    <source>
        <dbReference type="ARBA" id="ARBA00022679"/>
    </source>
</evidence>
<keyword evidence="11" id="KW-0472">Membrane</keyword>
<evidence type="ECO:0000313" key="15">
    <source>
        <dbReference type="EMBL" id="MZK11100.1"/>
    </source>
</evidence>
<evidence type="ECO:0000256" key="6">
    <source>
        <dbReference type="ARBA" id="ARBA00022723"/>
    </source>
</evidence>
<keyword evidence="10" id="KW-0333">Golgi apparatus</keyword>
<evidence type="ECO:0000256" key="12">
    <source>
        <dbReference type="ARBA" id="ARBA00023157"/>
    </source>
</evidence>
<keyword evidence="9" id="KW-1133">Transmembrane helix</keyword>
<keyword evidence="12" id="KW-1015">Disulfide bond</keyword>
<keyword evidence="5" id="KW-0812">Transmembrane</keyword>
<evidence type="ECO:0000313" key="16">
    <source>
        <dbReference type="Proteomes" id="UP000449249"/>
    </source>
</evidence>
<keyword evidence="4" id="KW-0808">Transferase</keyword>
<evidence type="ECO:0000256" key="13">
    <source>
        <dbReference type="ARBA" id="ARBA00023180"/>
    </source>
</evidence>
<dbReference type="GO" id="GO:0016020">
    <property type="term" value="C:membrane"/>
    <property type="evidence" value="ECO:0007669"/>
    <property type="project" value="InterPro"/>
</dbReference>
<name>A0A6N9JYK2_9FIRM</name>
<proteinExistence type="predicted"/>
<dbReference type="GO" id="GO:0015012">
    <property type="term" value="P:heparan sulfate proteoglycan biosynthetic process"/>
    <property type="evidence" value="ECO:0007669"/>
    <property type="project" value="TreeGrafter"/>
</dbReference>
<protein>
    <recommendedName>
        <fullName evidence="14">Peptide O-xylosyltransferase</fullName>
    </recommendedName>
</protein>
<keyword evidence="8" id="KW-0735">Signal-anchor</keyword>
<reference evidence="15 16" key="1">
    <citation type="journal article" date="2019" name="Nat. Med.">
        <title>A library of human gut bacterial isolates paired with longitudinal multiomics data enables mechanistic microbiome research.</title>
        <authorList>
            <person name="Poyet M."/>
            <person name="Groussin M."/>
            <person name="Gibbons S.M."/>
            <person name="Avila-Pacheco J."/>
            <person name="Jiang X."/>
            <person name="Kearney S.M."/>
            <person name="Perrotta A.R."/>
            <person name="Berdy B."/>
            <person name="Zhao S."/>
            <person name="Lieberman T.D."/>
            <person name="Swanson P.K."/>
            <person name="Smith M."/>
            <person name="Roesemann S."/>
            <person name="Alexander J.E."/>
            <person name="Rich S.A."/>
            <person name="Livny J."/>
            <person name="Vlamakis H."/>
            <person name="Clish C."/>
            <person name="Bullock K."/>
            <person name="Deik A."/>
            <person name="Scott J."/>
            <person name="Pierce K.A."/>
            <person name="Xavier R.J."/>
            <person name="Alm E.J."/>
        </authorList>
    </citation>
    <scope>NUCLEOTIDE SEQUENCE [LARGE SCALE GENOMIC DNA]</scope>
    <source>
        <strain evidence="15 16">BIOML-A1</strain>
    </source>
</reference>
<accession>A0A6N9JYK2</accession>
<dbReference type="GO" id="GO:0030158">
    <property type="term" value="F:protein xylosyltransferase activity"/>
    <property type="evidence" value="ECO:0007669"/>
    <property type="project" value="InterPro"/>
</dbReference>
<evidence type="ECO:0000256" key="10">
    <source>
        <dbReference type="ARBA" id="ARBA00023034"/>
    </source>
</evidence>
<dbReference type="Pfam" id="PF02485">
    <property type="entry name" value="Branch"/>
    <property type="match status" value="1"/>
</dbReference>
<keyword evidence="6" id="KW-0479">Metal-binding</keyword>
<evidence type="ECO:0000256" key="7">
    <source>
        <dbReference type="ARBA" id="ARBA00022824"/>
    </source>
</evidence>
<keyword evidence="13" id="KW-0325">Glycoprotein</keyword>
<evidence type="ECO:0000256" key="2">
    <source>
        <dbReference type="ARBA" id="ARBA00004648"/>
    </source>
</evidence>
<dbReference type="PANTHER" id="PTHR46025:SF3">
    <property type="entry name" value="XYLOSYLTRANSFERASE OXT"/>
    <property type="match status" value="1"/>
</dbReference>
<evidence type="ECO:0000256" key="9">
    <source>
        <dbReference type="ARBA" id="ARBA00022989"/>
    </source>
</evidence>
<evidence type="ECO:0000256" key="5">
    <source>
        <dbReference type="ARBA" id="ARBA00022692"/>
    </source>
</evidence>
<dbReference type="GO" id="GO:0046872">
    <property type="term" value="F:metal ion binding"/>
    <property type="evidence" value="ECO:0007669"/>
    <property type="project" value="UniProtKB-KW"/>
</dbReference>
<dbReference type="AlphaFoldDB" id="A0A6N9JYK2"/>
<comment type="subcellular location">
    <subcellularLocation>
        <location evidence="2">Endoplasmic reticulum membrane</location>
        <topology evidence="2">Single-pass type II membrane protein</topology>
    </subcellularLocation>
    <subcellularLocation>
        <location evidence="1">Golgi apparatus membrane</location>
        <topology evidence="1">Single-pass type II membrane protein</topology>
    </subcellularLocation>
</comment>
<dbReference type="PANTHER" id="PTHR46025">
    <property type="entry name" value="XYLOSYLTRANSFERASE OXT"/>
    <property type="match status" value="1"/>
</dbReference>
<dbReference type="RefSeq" id="WP_161170396.1">
    <property type="nucleotide sequence ID" value="NZ_JADNMG010000010.1"/>
</dbReference>
<keyword evidence="7" id="KW-0256">Endoplasmic reticulum</keyword>
<comment type="caution">
    <text evidence="15">The sequence shown here is derived from an EMBL/GenBank/DDBJ whole genome shotgun (WGS) entry which is preliminary data.</text>
</comment>
<keyword evidence="3" id="KW-0328">Glycosyltransferase</keyword>
<evidence type="ECO:0000256" key="14">
    <source>
        <dbReference type="ARBA" id="ARBA00042865"/>
    </source>
</evidence>
<dbReference type="EMBL" id="WWSH01000011">
    <property type="protein sequence ID" value="MZK11100.1"/>
    <property type="molecule type" value="Genomic_DNA"/>
</dbReference>
<dbReference type="Proteomes" id="UP000449249">
    <property type="component" value="Unassembled WGS sequence"/>
</dbReference>
<dbReference type="GO" id="GO:0050650">
    <property type="term" value="P:chondroitin sulfate proteoglycan biosynthetic process"/>
    <property type="evidence" value="ECO:0007669"/>
    <property type="project" value="TreeGrafter"/>
</dbReference>